<gene>
    <name evidence="5" type="ORF">ENX03_08860</name>
</gene>
<comment type="similarity">
    <text evidence="2">Belongs to the SAM hydrolase / SAM-dependent halogenase family.</text>
</comment>
<dbReference type="SUPFAM" id="SSF101852">
    <property type="entry name" value="Bacterial fluorinating enzyme, C-terminal domain"/>
    <property type="match status" value="1"/>
</dbReference>
<sequence length="272" mass="30424">MPEHTPIRRLPLPHLPLITLATDFGTKDPYVAAVKGVFFSNLSDARIIDITHQLPAFQPELALPFLLDSLPWFPPWSYHLVVVDPGVGSERKGLLLHTSFGWAIMPDNGLPDLIHRWLGPVKFFSLQTDSFPQGSDSPTFQARDFFAPALIRLIKGERPETFAVPIALDELEQPSLPREGEYRIWNIDRFGNILLGFKVTLPPVNVITAFRNQKIPYVKKYQDVFPGKLGVLVNSSGWIEIFCREGSAANTLDCKVGQSIPVRIIGGEGQFL</sequence>
<dbReference type="Gene3D" id="3.40.50.10790">
    <property type="entry name" value="S-adenosyl-l-methionine hydroxide adenosyltransferase, N-terminal"/>
    <property type="match status" value="1"/>
</dbReference>
<evidence type="ECO:0000259" key="4">
    <source>
        <dbReference type="Pfam" id="PF20257"/>
    </source>
</evidence>
<keyword evidence="1" id="KW-0949">S-adenosyl-L-methionine</keyword>
<protein>
    <recommendedName>
        <fullName evidence="6">SAM-dependent chlorinase/fluorinase</fullName>
    </recommendedName>
</protein>
<evidence type="ECO:0008006" key="6">
    <source>
        <dbReference type="Google" id="ProtNLM"/>
    </source>
</evidence>
<evidence type="ECO:0000256" key="1">
    <source>
        <dbReference type="ARBA" id="ARBA00022691"/>
    </source>
</evidence>
<dbReference type="EMBL" id="DTMM01000186">
    <property type="protein sequence ID" value="HFT94022.1"/>
    <property type="molecule type" value="Genomic_DNA"/>
</dbReference>
<dbReference type="Pfam" id="PF20257">
    <property type="entry name" value="SAM_HAT_C"/>
    <property type="match status" value="1"/>
</dbReference>
<dbReference type="SUPFAM" id="SSF102522">
    <property type="entry name" value="Bacterial fluorinating enzyme, N-terminal domain"/>
    <property type="match status" value="1"/>
</dbReference>
<dbReference type="InterPro" id="IPR046470">
    <property type="entry name" value="SAM_HAT_C"/>
</dbReference>
<evidence type="ECO:0000313" key="5">
    <source>
        <dbReference type="EMBL" id="HFT94022.1"/>
    </source>
</evidence>
<accession>A0A7C3LTC6</accession>
<reference evidence="5" key="1">
    <citation type="journal article" date="2020" name="mSystems">
        <title>Genome- and Community-Level Interaction Insights into Carbon Utilization and Element Cycling Functions of Hydrothermarchaeota in Hydrothermal Sediment.</title>
        <authorList>
            <person name="Zhou Z."/>
            <person name="Liu Y."/>
            <person name="Xu W."/>
            <person name="Pan J."/>
            <person name="Luo Z.H."/>
            <person name="Li M."/>
        </authorList>
    </citation>
    <scope>NUCLEOTIDE SEQUENCE [LARGE SCALE GENOMIC DNA]</scope>
    <source>
        <strain evidence="5">SpSt-902</strain>
    </source>
</reference>
<dbReference type="Gene3D" id="2.40.30.90">
    <property type="entry name" value="Bacterial fluorinating enzyme like"/>
    <property type="match status" value="1"/>
</dbReference>
<dbReference type="InterPro" id="IPR023228">
    <property type="entry name" value="SAM_OH_AdoTrfase_N_sf"/>
</dbReference>
<dbReference type="AlphaFoldDB" id="A0A7C3LTC6"/>
<organism evidence="5">
    <name type="scientific">Leptospirillum ferriphilum</name>
    <dbReference type="NCBI Taxonomy" id="178606"/>
    <lineage>
        <taxon>Bacteria</taxon>
        <taxon>Pseudomonadati</taxon>
        <taxon>Nitrospirota</taxon>
        <taxon>Nitrospiria</taxon>
        <taxon>Nitrospirales</taxon>
        <taxon>Nitrospiraceae</taxon>
        <taxon>Leptospirillum</taxon>
    </lineage>
</organism>
<feature type="domain" description="S-adenosyl-l-methionine hydroxide adenosyltransferase C-terminal" evidence="4">
    <location>
        <begin position="183"/>
        <end position="260"/>
    </location>
</feature>
<proteinExistence type="inferred from homology"/>
<comment type="caution">
    <text evidence="5">The sequence shown here is derived from an EMBL/GenBank/DDBJ whole genome shotgun (WGS) entry which is preliminary data.</text>
</comment>
<dbReference type="PANTHER" id="PTHR35092:SF1">
    <property type="entry name" value="CHLORINASE MJ1651"/>
    <property type="match status" value="1"/>
</dbReference>
<dbReference type="PIRSF" id="PIRSF006779">
    <property type="entry name" value="UCP006779"/>
    <property type="match status" value="1"/>
</dbReference>
<dbReference type="PANTHER" id="PTHR35092">
    <property type="entry name" value="CHLORINASE MJ1651"/>
    <property type="match status" value="1"/>
</dbReference>
<dbReference type="InterPro" id="IPR046469">
    <property type="entry name" value="SAM_HAT_N"/>
</dbReference>
<evidence type="ECO:0000256" key="2">
    <source>
        <dbReference type="ARBA" id="ARBA00024035"/>
    </source>
</evidence>
<name>A0A7C3LTC6_9BACT</name>
<dbReference type="InterPro" id="IPR002747">
    <property type="entry name" value="SAM_OH_AdoTrfase"/>
</dbReference>
<feature type="domain" description="S-adenosyl-l-methionine hydroxide adenosyltransferase N-terminal" evidence="3">
    <location>
        <begin position="18"/>
        <end position="162"/>
    </location>
</feature>
<evidence type="ECO:0000259" key="3">
    <source>
        <dbReference type="Pfam" id="PF01887"/>
    </source>
</evidence>
<dbReference type="InterPro" id="IPR023227">
    <property type="entry name" value="SAM_OH_AdoTrfase_C_sf"/>
</dbReference>
<dbReference type="Pfam" id="PF01887">
    <property type="entry name" value="SAM_HAT_N"/>
    <property type="match status" value="1"/>
</dbReference>